<reference evidence="3" key="1">
    <citation type="journal article" date="2020" name="Stud. Mycol.">
        <title>101 Dothideomycetes genomes: a test case for predicting lifestyles and emergence of pathogens.</title>
        <authorList>
            <person name="Haridas S."/>
            <person name="Albert R."/>
            <person name="Binder M."/>
            <person name="Bloem J."/>
            <person name="Labutti K."/>
            <person name="Salamov A."/>
            <person name="Andreopoulos B."/>
            <person name="Baker S."/>
            <person name="Barry K."/>
            <person name="Bills G."/>
            <person name="Bluhm B."/>
            <person name="Cannon C."/>
            <person name="Castanera R."/>
            <person name="Culley D."/>
            <person name="Daum C."/>
            <person name="Ezra D."/>
            <person name="Gonzalez J."/>
            <person name="Henrissat B."/>
            <person name="Kuo A."/>
            <person name="Liang C."/>
            <person name="Lipzen A."/>
            <person name="Lutzoni F."/>
            <person name="Magnuson J."/>
            <person name="Mondo S."/>
            <person name="Nolan M."/>
            <person name="Ohm R."/>
            <person name="Pangilinan J."/>
            <person name="Park H.-J."/>
            <person name="Ramirez L."/>
            <person name="Alfaro M."/>
            <person name="Sun H."/>
            <person name="Tritt A."/>
            <person name="Yoshinaga Y."/>
            <person name="Zwiers L.-H."/>
            <person name="Turgeon B."/>
            <person name="Goodwin S."/>
            <person name="Spatafora J."/>
            <person name="Crous P."/>
            <person name="Grigoriev I."/>
        </authorList>
    </citation>
    <scope>NUCLEOTIDE SEQUENCE</scope>
    <source>
        <strain evidence="3">CBS 122681</strain>
    </source>
</reference>
<gene>
    <name evidence="3" type="ORF">K491DRAFT_716906</name>
</gene>
<dbReference type="PANTHER" id="PTHR42901">
    <property type="entry name" value="ALCOHOL DEHYDROGENASE"/>
    <property type="match status" value="1"/>
</dbReference>
<evidence type="ECO:0000313" key="3">
    <source>
        <dbReference type="EMBL" id="KAF2654657.1"/>
    </source>
</evidence>
<proteinExistence type="inferred from homology"/>
<name>A0A6A6T5U1_9PLEO</name>
<protein>
    <submittedName>
        <fullName evidence="3">Short-chain dehydrogenase/reductase</fullName>
    </submittedName>
</protein>
<evidence type="ECO:0000256" key="1">
    <source>
        <dbReference type="ARBA" id="ARBA00006484"/>
    </source>
</evidence>
<dbReference type="OrthoDB" id="1933717at2759"/>
<dbReference type="SUPFAM" id="SSF51735">
    <property type="entry name" value="NAD(P)-binding Rossmann-fold domains"/>
    <property type="match status" value="1"/>
</dbReference>
<dbReference type="Pfam" id="PF00106">
    <property type="entry name" value="adh_short"/>
    <property type="match status" value="1"/>
</dbReference>
<dbReference type="GO" id="GO:0016491">
    <property type="term" value="F:oxidoreductase activity"/>
    <property type="evidence" value="ECO:0007669"/>
    <property type="project" value="UniProtKB-KW"/>
</dbReference>
<dbReference type="EMBL" id="MU004360">
    <property type="protein sequence ID" value="KAF2654657.1"/>
    <property type="molecule type" value="Genomic_DNA"/>
</dbReference>
<keyword evidence="4" id="KW-1185">Reference proteome</keyword>
<dbReference type="InterPro" id="IPR002347">
    <property type="entry name" value="SDR_fam"/>
</dbReference>
<sequence length="316" mass="34168">MASLTSMTKRYHHAPYPAISPSNPKNNQAGRTVAITGGVQGIGYATARAYIQAEAAGVILLGRTSQTLQDAAASLQKIAKSTKVTWHVCDINIDASIEKFWDYVASENIYVDILVLNAASAAHGPIVPMLSKLPLLREMFYANVCGNALMAARFLDQKKESTQAQTLVNISTGSIHCNPAPHQALYSSSKAAFTALLQHVADEVESSTCQIVSIHPGVVYTEGMKRESHPDLAKVAVFDEVDLPAAFSVWASTPAASFLHGRFVWAQWDVEELSGRKQDFEDQGFLKVGLQGTESLDVASLFDQIRKKDAEANGTS</sequence>
<dbReference type="Gene3D" id="3.40.50.720">
    <property type="entry name" value="NAD(P)-binding Rossmann-like Domain"/>
    <property type="match status" value="1"/>
</dbReference>
<dbReference type="InterPro" id="IPR036291">
    <property type="entry name" value="NAD(P)-bd_dom_sf"/>
</dbReference>
<evidence type="ECO:0000256" key="2">
    <source>
        <dbReference type="ARBA" id="ARBA00023002"/>
    </source>
</evidence>
<dbReference type="Proteomes" id="UP000799324">
    <property type="component" value="Unassembled WGS sequence"/>
</dbReference>
<comment type="similarity">
    <text evidence="1">Belongs to the short-chain dehydrogenases/reductases (SDR) family.</text>
</comment>
<accession>A0A6A6T5U1</accession>
<dbReference type="PRINTS" id="PR00081">
    <property type="entry name" value="GDHRDH"/>
</dbReference>
<organism evidence="3 4">
    <name type="scientific">Lophiostoma macrostomum CBS 122681</name>
    <dbReference type="NCBI Taxonomy" id="1314788"/>
    <lineage>
        <taxon>Eukaryota</taxon>
        <taxon>Fungi</taxon>
        <taxon>Dikarya</taxon>
        <taxon>Ascomycota</taxon>
        <taxon>Pezizomycotina</taxon>
        <taxon>Dothideomycetes</taxon>
        <taxon>Pleosporomycetidae</taxon>
        <taxon>Pleosporales</taxon>
        <taxon>Lophiostomataceae</taxon>
        <taxon>Lophiostoma</taxon>
    </lineage>
</organism>
<keyword evidence="2" id="KW-0560">Oxidoreductase</keyword>
<dbReference type="PANTHER" id="PTHR42901:SF1">
    <property type="entry name" value="ALCOHOL DEHYDROGENASE"/>
    <property type="match status" value="1"/>
</dbReference>
<evidence type="ECO:0000313" key="4">
    <source>
        <dbReference type="Proteomes" id="UP000799324"/>
    </source>
</evidence>
<dbReference type="AlphaFoldDB" id="A0A6A6T5U1"/>